<dbReference type="Gene3D" id="3.50.50.60">
    <property type="entry name" value="FAD/NAD(P)-binding domain"/>
    <property type="match status" value="2"/>
</dbReference>
<dbReference type="FunFam" id="3.50.50.60:FF:000034">
    <property type="entry name" value="sulfide:quinone oxidoreductase, mitochondrial"/>
    <property type="match status" value="1"/>
</dbReference>
<dbReference type="AlphaFoldDB" id="B3M4X7"/>
<evidence type="ECO:0000256" key="16">
    <source>
        <dbReference type="ARBA" id="ARBA00082958"/>
    </source>
</evidence>
<dbReference type="CTD" id="58472"/>
<keyword evidence="3" id="KW-0285">Flavoprotein</keyword>
<evidence type="ECO:0000259" key="17">
    <source>
        <dbReference type="PROSITE" id="PS50206"/>
    </source>
</evidence>
<comment type="cofactor">
    <cofactor evidence="1">
        <name>FAD</name>
        <dbReference type="ChEBI" id="CHEBI:57692"/>
    </cofactor>
</comment>
<dbReference type="OMA" id="ERYSMFI"/>
<evidence type="ECO:0000256" key="1">
    <source>
        <dbReference type="ARBA" id="ARBA00001974"/>
    </source>
</evidence>
<keyword evidence="4" id="KW-0874">Quinone</keyword>
<evidence type="ECO:0000256" key="14">
    <source>
        <dbReference type="ARBA" id="ARBA00066447"/>
    </source>
</evidence>
<evidence type="ECO:0000256" key="13">
    <source>
        <dbReference type="ARBA" id="ARBA00060891"/>
    </source>
</evidence>
<dbReference type="GO" id="GO:0070224">
    <property type="term" value="F:sulfide:quinone oxidoreductase activity"/>
    <property type="evidence" value="ECO:0007669"/>
    <property type="project" value="TreeGrafter"/>
</dbReference>
<dbReference type="GO" id="GO:0106436">
    <property type="term" value="F:glutathione-dependent sulfide quinone oxidoreductase activity"/>
    <property type="evidence" value="ECO:0007669"/>
    <property type="project" value="UniProtKB-EC"/>
</dbReference>
<evidence type="ECO:0000256" key="8">
    <source>
        <dbReference type="ARBA" id="ARBA00023128"/>
    </source>
</evidence>
<dbReference type="HOGENOM" id="CLU_030742_2_1_1"/>
<evidence type="ECO:0000256" key="9">
    <source>
        <dbReference type="ARBA" id="ARBA00051038"/>
    </source>
</evidence>
<feature type="domain" description="Rhodanese" evidence="17">
    <location>
        <begin position="4"/>
        <end position="90"/>
    </location>
</feature>
<evidence type="ECO:0000256" key="4">
    <source>
        <dbReference type="ARBA" id="ARBA00022719"/>
    </source>
</evidence>
<evidence type="ECO:0000256" key="6">
    <source>
        <dbReference type="ARBA" id="ARBA00022946"/>
    </source>
</evidence>
<dbReference type="STRING" id="7217.B3M4X7"/>
<proteinExistence type="inferred from homology"/>
<comment type="catalytic activity">
    <reaction evidence="11">
        <text>a quinone + hydrogen sulfide + glutathione + H(+) = S-sulfanylglutathione + a quinol</text>
        <dbReference type="Rhea" id="RHEA:55156"/>
        <dbReference type="ChEBI" id="CHEBI:15378"/>
        <dbReference type="ChEBI" id="CHEBI:24646"/>
        <dbReference type="ChEBI" id="CHEBI:29919"/>
        <dbReference type="ChEBI" id="CHEBI:57925"/>
        <dbReference type="ChEBI" id="CHEBI:58905"/>
        <dbReference type="ChEBI" id="CHEBI:132124"/>
        <dbReference type="EC" id="1.8.5.8"/>
    </reaction>
    <physiologicalReaction direction="left-to-right" evidence="11">
        <dbReference type="Rhea" id="RHEA:55157"/>
    </physiologicalReaction>
</comment>
<dbReference type="SUPFAM" id="SSF51905">
    <property type="entry name" value="FAD/NAD(P)-binding domain"/>
    <property type="match status" value="2"/>
</dbReference>
<dbReference type="eggNOG" id="KOG3851">
    <property type="taxonomic scope" value="Eukaryota"/>
</dbReference>
<protein>
    <recommendedName>
        <fullName evidence="15">Sulfide:quinone oxidoreductase, mitochondrial</fullName>
        <ecNumber evidence="14">1.8.5.8</ecNumber>
    </recommendedName>
    <alternativeName>
        <fullName evidence="16">Sulfide quinone oxidoreductase</fullName>
    </alternativeName>
</protein>
<evidence type="ECO:0000256" key="12">
    <source>
        <dbReference type="ARBA" id="ARBA00059167"/>
    </source>
</evidence>
<dbReference type="PROSITE" id="PS50206">
    <property type="entry name" value="RHODANESE_3"/>
    <property type="match status" value="1"/>
</dbReference>
<dbReference type="GO" id="GO:0048038">
    <property type="term" value="F:quinone binding"/>
    <property type="evidence" value="ECO:0007669"/>
    <property type="project" value="UniProtKB-KW"/>
</dbReference>
<dbReference type="InterPro" id="IPR015904">
    <property type="entry name" value="Sulphide_quinone_reductase"/>
</dbReference>
<dbReference type="InParanoid" id="B3M4X7"/>
<keyword evidence="6" id="KW-0809">Transit peptide</keyword>
<dbReference type="GeneID" id="6493435"/>
<evidence type="ECO:0000256" key="2">
    <source>
        <dbReference type="ARBA" id="ARBA00004173"/>
    </source>
</evidence>
<dbReference type="PANTHER" id="PTHR10632">
    <property type="entry name" value="SULFIDE:QUINONE OXIDOREDUCTASE"/>
    <property type="match status" value="1"/>
</dbReference>
<organism evidence="18 19">
    <name type="scientific">Drosophila ananassae</name>
    <name type="common">Fruit fly</name>
    <dbReference type="NCBI Taxonomy" id="7217"/>
    <lineage>
        <taxon>Eukaryota</taxon>
        <taxon>Metazoa</taxon>
        <taxon>Ecdysozoa</taxon>
        <taxon>Arthropoda</taxon>
        <taxon>Hexapoda</taxon>
        <taxon>Insecta</taxon>
        <taxon>Pterygota</taxon>
        <taxon>Neoptera</taxon>
        <taxon>Endopterygota</taxon>
        <taxon>Diptera</taxon>
        <taxon>Brachycera</taxon>
        <taxon>Muscomorpha</taxon>
        <taxon>Ephydroidea</taxon>
        <taxon>Drosophilidae</taxon>
        <taxon>Drosophila</taxon>
        <taxon>Sophophora</taxon>
    </lineage>
</organism>
<dbReference type="KEGG" id="dan:6493435"/>
<evidence type="ECO:0000313" key="18">
    <source>
        <dbReference type="EMBL" id="EDV40551.1"/>
    </source>
</evidence>
<name>B3M4X7_DROAN</name>
<dbReference type="Proteomes" id="UP000007801">
    <property type="component" value="Unassembled WGS sequence"/>
</dbReference>
<keyword evidence="5" id="KW-0274">FAD</keyword>
<gene>
    <name evidence="18" type="primary">Dana\GF10566</name>
    <name evidence="18" type="synonym">dana_GLEANR_10520</name>
    <name evidence="18" type="ORF">GF10566</name>
</gene>
<evidence type="ECO:0000256" key="11">
    <source>
        <dbReference type="ARBA" id="ARBA00052986"/>
    </source>
</evidence>
<sequence length="459" mass="51345">MNHRLPGAINHCWKLLIQPSHHALAAPSTALTRYLSTTRVNNERQECQVLVVGGGSGGCAMAAKLSNSLGSNKVIVLEPEDKHYYQPMLTLIGGGMKRLDQCFKQMGDVLPKKAKWIKEKAIEFHPNDNAVCTSGGKTIKYDFLLIATGLQLKYEKVPGLVEALETPGSNVCSIYSPKYVENVYKVLQNTKKGNAVFTFPNCPIKCAGAPQKIAYISDHYFRKMGRRNDVNIIYNTSLPNIFGVPHYAKALWKVVKERDIKVNLNYNLVEVKSKDNVAVFEDLKNPGKFFETEYSMLHVTPPMTAPDELVRCKELVGDCGFVDVDGATLQHKKYSNVFAIGDSSSSPNSKTAAAAAAQSPVVFHNLMSVIKGKNPKDSYDGYSSCPIVTGYSKCILAEFDYKLTPMETFPLDQARERYTMFLMKKEFMPLLYWEVMLKGYWNGPALVRKLFSILKFNKN</sequence>
<dbReference type="Pfam" id="PF07992">
    <property type="entry name" value="Pyr_redox_2"/>
    <property type="match status" value="1"/>
</dbReference>
<evidence type="ECO:0000256" key="3">
    <source>
        <dbReference type="ARBA" id="ARBA00022630"/>
    </source>
</evidence>
<dbReference type="EMBL" id="CH902618">
    <property type="protein sequence ID" value="EDV40551.1"/>
    <property type="molecule type" value="Genomic_DNA"/>
</dbReference>
<dbReference type="InterPro" id="IPR001763">
    <property type="entry name" value="Rhodanese-like_dom"/>
</dbReference>
<evidence type="ECO:0000256" key="7">
    <source>
        <dbReference type="ARBA" id="ARBA00023002"/>
    </source>
</evidence>
<keyword evidence="19" id="KW-1185">Reference proteome</keyword>
<dbReference type="SMR" id="B3M4X7"/>
<evidence type="ECO:0000256" key="10">
    <source>
        <dbReference type="ARBA" id="ARBA00052810"/>
    </source>
</evidence>
<evidence type="ECO:0000256" key="5">
    <source>
        <dbReference type="ARBA" id="ARBA00022827"/>
    </source>
</evidence>
<dbReference type="PANTHER" id="PTHR10632:SF2">
    <property type="entry name" value="SULFIDE:QUINONE OXIDOREDUCTASE, MITOCHONDRIAL"/>
    <property type="match status" value="1"/>
</dbReference>
<dbReference type="GO" id="GO:0070221">
    <property type="term" value="P:sulfide oxidation, using sulfide:quinone oxidoreductase"/>
    <property type="evidence" value="ECO:0007669"/>
    <property type="project" value="TreeGrafter"/>
</dbReference>
<keyword evidence="8" id="KW-0496">Mitochondrion</keyword>
<dbReference type="GO" id="GO:0005739">
    <property type="term" value="C:mitochondrion"/>
    <property type="evidence" value="ECO:0007669"/>
    <property type="project" value="UniProtKB-SubCell"/>
</dbReference>
<dbReference type="PhylomeDB" id="B3M4X7"/>
<comment type="catalytic activity">
    <reaction evidence="10">
        <text>ubiquinone-10 + hydrogen sulfide + glutathione + H(+) = S-sulfanylglutathione + ubiquinol-10</text>
        <dbReference type="Rhea" id="RHEA:62608"/>
        <dbReference type="ChEBI" id="CHEBI:15378"/>
        <dbReference type="ChEBI" id="CHEBI:29919"/>
        <dbReference type="ChEBI" id="CHEBI:46245"/>
        <dbReference type="ChEBI" id="CHEBI:57925"/>
        <dbReference type="ChEBI" id="CHEBI:58905"/>
        <dbReference type="ChEBI" id="CHEBI:64183"/>
    </reaction>
    <physiologicalReaction direction="left-to-right" evidence="10">
        <dbReference type="Rhea" id="RHEA:62609"/>
    </physiologicalReaction>
</comment>
<dbReference type="EC" id="1.8.5.8" evidence="14"/>
<dbReference type="FunCoup" id="B3M4X7">
    <property type="interactions" value="449"/>
</dbReference>
<comment type="catalytic activity">
    <reaction evidence="9">
        <text>ubiquinone-10 + hydrogen sulfide + sulfite + 2 H(+) = ubiquinol-10 + thiosulfate</text>
        <dbReference type="Rhea" id="RHEA:38359"/>
        <dbReference type="ChEBI" id="CHEBI:15378"/>
        <dbReference type="ChEBI" id="CHEBI:17359"/>
        <dbReference type="ChEBI" id="CHEBI:29919"/>
        <dbReference type="ChEBI" id="CHEBI:33542"/>
        <dbReference type="ChEBI" id="CHEBI:46245"/>
        <dbReference type="ChEBI" id="CHEBI:64183"/>
    </reaction>
    <physiologicalReaction direction="left-to-right" evidence="9">
        <dbReference type="Rhea" id="RHEA:38360"/>
    </physiologicalReaction>
</comment>
<reference evidence="18 19" key="1">
    <citation type="journal article" date="2007" name="Nature">
        <title>Evolution of genes and genomes on the Drosophila phylogeny.</title>
        <authorList>
            <consortium name="Drosophila 12 Genomes Consortium"/>
            <person name="Clark A.G."/>
            <person name="Eisen M.B."/>
            <person name="Smith D.R."/>
            <person name="Bergman C.M."/>
            <person name="Oliver B."/>
            <person name="Markow T.A."/>
            <person name="Kaufman T.C."/>
            <person name="Kellis M."/>
            <person name="Gelbart W."/>
            <person name="Iyer V.N."/>
            <person name="Pollard D.A."/>
            <person name="Sackton T.B."/>
            <person name="Larracuente A.M."/>
            <person name="Singh N.D."/>
            <person name="Abad J.P."/>
            <person name="Abt D.N."/>
            <person name="Adryan B."/>
            <person name="Aguade M."/>
            <person name="Akashi H."/>
            <person name="Anderson W.W."/>
            <person name="Aquadro C.F."/>
            <person name="Ardell D.H."/>
            <person name="Arguello R."/>
            <person name="Artieri C.G."/>
            <person name="Barbash D.A."/>
            <person name="Barker D."/>
            <person name="Barsanti P."/>
            <person name="Batterham P."/>
            <person name="Batzoglou S."/>
            <person name="Begun D."/>
            <person name="Bhutkar A."/>
            <person name="Blanco E."/>
            <person name="Bosak S.A."/>
            <person name="Bradley R.K."/>
            <person name="Brand A.D."/>
            <person name="Brent M.R."/>
            <person name="Brooks A.N."/>
            <person name="Brown R.H."/>
            <person name="Butlin R.K."/>
            <person name="Caggese C."/>
            <person name="Calvi B.R."/>
            <person name="Bernardo de Carvalho A."/>
            <person name="Caspi A."/>
            <person name="Castrezana S."/>
            <person name="Celniker S.E."/>
            <person name="Chang J.L."/>
            <person name="Chapple C."/>
            <person name="Chatterji S."/>
            <person name="Chinwalla A."/>
            <person name="Civetta A."/>
            <person name="Clifton S.W."/>
            <person name="Comeron J.M."/>
            <person name="Costello J.C."/>
            <person name="Coyne J.A."/>
            <person name="Daub J."/>
            <person name="David R.G."/>
            <person name="Delcher A.L."/>
            <person name="Delehaunty K."/>
            <person name="Do C.B."/>
            <person name="Ebling H."/>
            <person name="Edwards K."/>
            <person name="Eickbush T."/>
            <person name="Evans J.D."/>
            <person name="Filipski A."/>
            <person name="Findeiss S."/>
            <person name="Freyhult E."/>
            <person name="Fulton L."/>
            <person name="Fulton R."/>
            <person name="Garcia A.C."/>
            <person name="Gardiner A."/>
            <person name="Garfield D.A."/>
            <person name="Garvin B.E."/>
            <person name="Gibson G."/>
            <person name="Gilbert D."/>
            <person name="Gnerre S."/>
            <person name="Godfrey J."/>
            <person name="Good R."/>
            <person name="Gotea V."/>
            <person name="Gravely B."/>
            <person name="Greenberg A.J."/>
            <person name="Griffiths-Jones S."/>
            <person name="Gross S."/>
            <person name="Guigo R."/>
            <person name="Gustafson E.A."/>
            <person name="Haerty W."/>
            <person name="Hahn M.W."/>
            <person name="Halligan D.L."/>
            <person name="Halpern A.L."/>
            <person name="Halter G.M."/>
            <person name="Han M.V."/>
            <person name="Heger A."/>
            <person name="Hillier L."/>
            <person name="Hinrichs A.S."/>
            <person name="Holmes I."/>
            <person name="Hoskins R.A."/>
            <person name="Hubisz M.J."/>
            <person name="Hultmark D."/>
            <person name="Huntley M.A."/>
            <person name="Jaffe D.B."/>
            <person name="Jagadeeshan S."/>
            <person name="Jeck W.R."/>
            <person name="Johnson J."/>
            <person name="Jones C.D."/>
            <person name="Jordan W.C."/>
            <person name="Karpen G.H."/>
            <person name="Kataoka E."/>
            <person name="Keightley P.D."/>
            <person name="Kheradpour P."/>
            <person name="Kirkness E.F."/>
            <person name="Koerich L.B."/>
            <person name="Kristiansen K."/>
            <person name="Kudrna D."/>
            <person name="Kulathinal R.J."/>
            <person name="Kumar S."/>
            <person name="Kwok R."/>
            <person name="Lander E."/>
            <person name="Langley C.H."/>
            <person name="Lapoint R."/>
            <person name="Lazzaro B.P."/>
            <person name="Lee S.J."/>
            <person name="Levesque L."/>
            <person name="Li R."/>
            <person name="Lin C.F."/>
            <person name="Lin M.F."/>
            <person name="Lindblad-Toh K."/>
            <person name="Llopart A."/>
            <person name="Long M."/>
            <person name="Low L."/>
            <person name="Lozovsky E."/>
            <person name="Lu J."/>
            <person name="Luo M."/>
            <person name="Machado C.A."/>
            <person name="Makalowski W."/>
            <person name="Marzo M."/>
            <person name="Matsuda M."/>
            <person name="Matzkin L."/>
            <person name="McAllister B."/>
            <person name="McBride C.S."/>
            <person name="McKernan B."/>
            <person name="McKernan K."/>
            <person name="Mendez-Lago M."/>
            <person name="Minx P."/>
            <person name="Mollenhauer M.U."/>
            <person name="Montooth K."/>
            <person name="Mount S.M."/>
            <person name="Mu X."/>
            <person name="Myers E."/>
            <person name="Negre B."/>
            <person name="Newfeld S."/>
            <person name="Nielsen R."/>
            <person name="Noor M.A."/>
            <person name="O'Grady P."/>
            <person name="Pachter L."/>
            <person name="Papaceit M."/>
            <person name="Parisi M.J."/>
            <person name="Parisi M."/>
            <person name="Parts L."/>
            <person name="Pedersen J.S."/>
            <person name="Pesole G."/>
            <person name="Phillippy A.M."/>
            <person name="Ponting C.P."/>
            <person name="Pop M."/>
            <person name="Porcelli D."/>
            <person name="Powell J.R."/>
            <person name="Prohaska S."/>
            <person name="Pruitt K."/>
            <person name="Puig M."/>
            <person name="Quesneville H."/>
            <person name="Ram K.R."/>
            <person name="Rand D."/>
            <person name="Rasmussen M.D."/>
            <person name="Reed L.K."/>
            <person name="Reenan R."/>
            <person name="Reily A."/>
            <person name="Remington K.A."/>
            <person name="Rieger T.T."/>
            <person name="Ritchie M.G."/>
            <person name="Robin C."/>
            <person name="Rogers Y.H."/>
            <person name="Rohde C."/>
            <person name="Rozas J."/>
            <person name="Rubenfield M.J."/>
            <person name="Ruiz A."/>
            <person name="Russo S."/>
            <person name="Salzberg S.L."/>
            <person name="Sanchez-Gracia A."/>
            <person name="Saranga D.J."/>
            <person name="Sato H."/>
            <person name="Schaeffer S.W."/>
            <person name="Schatz M.C."/>
            <person name="Schlenke T."/>
            <person name="Schwartz R."/>
            <person name="Segarra C."/>
            <person name="Singh R.S."/>
            <person name="Sirot L."/>
            <person name="Sirota M."/>
            <person name="Sisneros N.B."/>
            <person name="Smith C.D."/>
            <person name="Smith T.F."/>
            <person name="Spieth J."/>
            <person name="Stage D.E."/>
            <person name="Stark A."/>
            <person name="Stephan W."/>
            <person name="Strausberg R.L."/>
            <person name="Strempel S."/>
            <person name="Sturgill D."/>
            <person name="Sutton G."/>
            <person name="Sutton G.G."/>
            <person name="Tao W."/>
            <person name="Teichmann S."/>
            <person name="Tobari Y.N."/>
            <person name="Tomimura Y."/>
            <person name="Tsolas J.M."/>
            <person name="Valente V.L."/>
            <person name="Venter E."/>
            <person name="Venter J.C."/>
            <person name="Vicario S."/>
            <person name="Vieira F.G."/>
            <person name="Vilella A.J."/>
            <person name="Villasante A."/>
            <person name="Walenz B."/>
            <person name="Wang J."/>
            <person name="Wasserman M."/>
            <person name="Watts T."/>
            <person name="Wilson D."/>
            <person name="Wilson R.K."/>
            <person name="Wing R.A."/>
            <person name="Wolfner M.F."/>
            <person name="Wong A."/>
            <person name="Wong G.K."/>
            <person name="Wu C.I."/>
            <person name="Wu G."/>
            <person name="Yamamoto D."/>
            <person name="Yang H.P."/>
            <person name="Yang S.P."/>
            <person name="Yorke J.A."/>
            <person name="Yoshida K."/>
            <person name="Zdobnov E."/>
            <person name="Zhang P."/>
            <person name="Zhang Y."/>
            <person name="Zimin A.V."/>
            <person name="Baldwin J."/>
            <person name="Abdouelleil A."/>
            <person name="Abdulkadir J."/>
            <person name="Abebe A."/>
            <person name="Abera B."/>
            <person name="Abreu J."/>
            <person name="Acer S.C."/>
            <person name="Aftuck L."/>
            <person name="Alexander A."/>
            <person name="An P."/>
            <person name="Anderson E."/>
            <person name="Anderson S."/>
            <person name="Arachi H."/>
            <person name="Azer M."/>
            <person name="Bachantsang P."/>
            <person name="Barry A."/>
            <person name="Bayul T."/>
            <person name="Berlin A."/>
            <person name="Bessette D."/>
            <person name="Bloom T."/>
            <person name="Blye J."/>
            <person name="Boguslavskiy L."/>
            <person name="Bonnet C."/>
            <person name="Boukhgalter B."/>
            <person name="Bourzgui I."/>
            <person name="Brown A."/>
            <person name="Cahill P."/>
            <person name="Channer S."/>
            <person name="Cheshatsang Y."/>
            <person name="Chuda L."/>
            <person name="Citroen M."/>
            <person name="Collymore A."/>
            <person name="Cooke P."/>
            <person name="Costello M."/>
            <person name="D'Aco K."/>
            <person name="Daza R."/>
            <person name="De Haan G."/>
            <person name="DeGray S."/>
            <person name="DeMaso C."/>
            <person name="Dhargay N."/>
            <person name="Dooley K."/>
            <person name="Dooley E."/>
            <person name="Doricent M."/>
            <person name="Dorje P."/>
            <person name="Dorjee K."/>
            <person name="Dupes A."/>
            <person name="Elong R."/>
            <person name="Falk J."/>
            <person name="Farina A."/>
            <person name="Faro S."/>
            <person name="Ferguson D."/>
            <person name="Fisher S."/>
            <person name="Foley C.D."/>
            <person name="Franke A."/>
            <person name="Friedrich D."/>
            <person name="Gadbois L."/>
            <person name="Gearin G."/>
            <person name="Gearin C.R."/>
            <person name="Giannoukos G."/>
            <person name="Goode T."/>
            <person name="Graham J."/>
            <person name="Grandbois E."/>
            <person name="Grewal S."/>
            <person name="Gyaltsen K."/>
            <person name="Hafez N."/>
            <person name="Hagos B."/>
            <person name="Hall J."/>
            <person name="Henson C."/>
            <person name="Hollinger A."/>
            <person name="Honan T."/>
            <person name="Huard M.D."/>
            <person name="Hughes L."/>
            <person name="Hurhula B."/>
            <person name="Husby M.E."/>
            <person name="Kamat A."/>
            <person name="Kanga B."/>
            <person name="Kashin S."/>
            <person name="Khazanovich D."/>
            <person name="Kisner P."/>
            <person name="Lance K."/>
            <person name="Lara M."/>
            <person name="Lee W."/>
            <person name="Lennon N."/>
            <person name="Letendre F."/>
            <person name="LeVine R."/>
            <person name="Lipovsky A."/>
            <person name="Liu X."/>
            <person name="Liu J."/>
            <person name="Liu S."/>
            <person name="Lokyitsang T."/>
            <person name="Lokyitsang Y."/>
            <person name="Lubonja R."/>
            <person name="Lui A."/>
            <person name="MacDonald P."/>
            <person name="Magnisalis V."/>
            <person name="Maru K."/>
            <person name="Matthews C."/>
            <person name="McCusker W."/>
            <person name="McDonough S."/>
            <person name="Mehta T."/>
            <person name="Meldrim J."/>
            <person name="Meneus L."/>
            <person name="Mihai O."/>
            <person name="Mihalev A."/>
            <person name="Mihova T."/>
            <person name="Mittelman R."/>
            <person name="Mlenga V."/>
            <person name="Montmayeur A."/>
            <person name="Mulrain L."/>
            <person name="Navidi A."/>
            <person name="Naylor J."/>
            <person name="Negash T."/>
            <person name="Nguyen T."/>
            <person name="Nguyen N."/>
            <person name="Nicol R."/>
            <person name="Norbu C."/>
            <person name="Norbu N."/>
            <person name="Novod N."/>
            <person name="O'Neill B."/>
            <person name="Osman S."/>
            <person name="Markiewicz E."/>
            <person name="Oyono O.L."/>
            <person name="Patti C."/>
            <person name="Phunkhang P."/>
            <person name="Pierre F."/>
            <person name="Priest M."/>
            <person name="Raghuraman S."/>
            <person name="Rege F."/>
            <person name="Reyes R."/>
            <person name="Rise C."/>
            <person name="Rogov P."/>
            <person name="Ross K."/>
            <person name="Ryan E."/>
            <person name="Settipalli S."/>
            <person name="Shea T."/>
            <person name="Sherpa N."/>
            <person name="Shi L."/>
            <person name="Shih D."/>
            <person name="Sparrow T."/>
            <person name="Spaulding J."/>
            <person name="Stalker J."/>
            <person name="Stange-Thomann N."/>
            <person name="Stavropoulos S."/>
            <person name="Stone C."/>
            <person name="Strader C."/>
            <person name="Tesfaye S."/>
            <person name="Thomson T."/>
            <person name="Thoulutsang Y."/>
            <person name="Thoulutsang D."/>
            <person name="Topham K."/>
            <person name="Topping I."/>
            <person name="Tsamla T."/>
            <person name="Vassiliev H."/>
            <person name="Vo A."/>
            <person name="Wangchuk T."/>
            <person name="Wangdi T."/>
            <person name="Weiand M."/>
            <person name="Wilkinson J."/>
            <person name="Wilson A."/>
            <person name="Yadav S."/>
            <person name="Young G."/>
            <person name="Yu Q."/>
            <person name="Zembek L."/>
            <person name="Zhong D."/>
            <person name="Zimmer A."/>
            <person name="Zwirko Z."/>
            <person name="Jaffe D.B."/>
            <person name="Alvarez P."/>
            <person name="Brockman W."/>
            <person name="Butler J."/>
            <person name="Chin C."/>
            <person name="Gnerre S."/>
            <person name="Grabherr M."/>
            <person name="Kleber M."/>
            <person name="Mauceli E."/>
            <person name="MacCallum I."/>
        </authorList>
    </citation>
    <scope>NUCLEOTIDE SEQUENCE [LARGE SCALE GENOMIC DNA]</scope>
    <source>
        <strain evidence="19">Tucson 14024-0371.13</strain>
    </source>
</reference>
<evidence type="ECO:0000313" key="19">
    <source>
        <dbReference type="Proteomes" id="UP000007801"/>
    </source>
</evidence>
<keyword evidence="7 18" id="KW-0560">Oxidoreductase</keyword>
<comment type="subcellular location">
    <subcellularLocation>
        <location evidence="2">Mitochondrion</location>
    </subcellularLocation>
</comment>
<evidence type="ECO:0000256" key="15">
    <source>
        <dbReference type="ARBA" id="ARBA00070160"/>
    </source>
</evidence>
<dbReference type="InterPro" id="IPR036188">
    <property type="entry name" value="FAD/NAD-bd_sf"/>
</dbReference>
<dbReference type="InterPro" id="IPR023753">
    <property type="entry name" value="FAD/NAD-binding_dom"/>
</dbReference>
<accession>B3M4X7</accession>
<comment type="function">
    <text evidence="12">Catalyzes the oxidation of hydrogen sulfide with the help of a quinone, such as ubiquinone-10, giving rise to thiosulfate and ultimately to sulfane (molecular sulfur) atoms. Requires an additional electron acceptor; can use sulfite, sulfide or cyanide (in vitro). It is believed the in vivo electron acceptor is glutathione.</text>
</comment>
<comment type="similarity">
    <text evidence="13">Belongs to the SQRD family.</text>
</comment>
<dbReference type="GO" id="GO:0071949">
    <property type="term" value="F:FAD binding"/>
    <property type="evidence" value="ECO:0007669"/>
    <property type="project" value="TreeGrafter"/>
</dbReference>
<dbReference type="OrthoDB" id="5376590at2759"/>